<evidence type="ECO:0000313" key="2">
    <source>
        <dbReference type="EMBL" id="EAY05006.1"/>
    </source>
</evidence>
<dbReference type="GO" id="GO:0005096">
    <property type="term" value="F:GTPase activator activity"/>
    <property type="evidence" value="ECO:0000318"/>
    <property type="project" value="GO_Central"/>
</dbReference>
<evidence type="ECO:0000259" key="1">
    <source>
        <dbReference type="PROSITE" id="PS50086"/>
    </source>
</evidence>
<dbReference type="InterPro" id="IPR050302">
    <property type="entry name" value="Rab_GAP_TBC_domain"/>
</dbReference>
<dbReference type="SMART" id="SM00164">
    <property type="entry name" value="TBC"/>
    <property type="match status" value="1"/>
</dbReference>
<reference evidence="2" key="2">
    <citation type="journal article" date="2007" name="Science">
        <title>Draft genome sequence of the sexually transmitted pathogen Trichomonas vaginalis.</title>
        <authorList>
            <person name="Carlton J.M."/>
            <person name="Hirt R.P."/>
            <person name="Silva J.C."/>
            <person name="Delcher A.L."/>
            <person name="Schatz M."/>
            <person name="Zhao Q."/>
            <person name="Wortman J.R."/>
            <person name="Bidwell S.L."/>
            <person name="Alsmark U.C.M."/>
            <person name="Besteiro S."/>
            <person name="Sicheritz-Ponten T."/>
            <person name="Noel C.J."/>
            <person name="Dacks J.B."/>
            <person name="Foster P.G."/>
            <person name="Simillion C."/>
            <person name="Van de Peer Y."/>
            <person name="Miranda-Saavedra D."/>
            <person name="Barton G.J."/>
            <person name="Westrop G.D."/>
            <person name="Mueller S."/>
            <person name="Dessi D."/>
            <person name="Fiori P.L."/>
            <person name="Ren Q."/>
            <person name="Paulsen I."/>
            <person name="Zhang H."/>
            <person name="Bastida-Corcuera F.D."/>
            <person name="Simoes-Barbosa A."/>
            <person name="Brown M.T."/>
            <person name="Hayes R.D."/>
            <person name="Mukherjee M."/>
            <person name="Okumura C.Y."/>
            <person name="Schneider R."/>
            <person name="Smith A.J."/>
            <person name="Vanacova S."/>
            <person name="Villalvazo M."/>
            <person name="Haas B.J."/>
            <person name="Pertea M."/>
            <person name="Feldblyum T.V."/>
            <person name="Utterback T.R."/>
            <person name="Shu C.L."/>
            <person name="Osoegawa K."/>
            <person name="de Jong P.J."/>
            <person name="Hrdy I."/>
            <person name="Horvathova L."/>
            <person name="Zubacova Z."/>
            <person name="Dolezal P."/>
            <person name="Malik S.B."/>
            <person name="Logsdon J.M. Jr."/>
            <person name="Henze K."/>
            <person name="Gupta A."/>
            <person name="Wang C.C."/>
            <person name="Dunne R.L."/>
            <person name="Upcroft J.A."/>
            <person name="Upcroft P."/>
            <person name="White O."/>
            <person name="Salzberg S.L."/>
            <person name="Tang P."/>
            <person name="Chiu C.-H."/>
            <person name="Lee Y.-S."/>
            <person name="Embley T.M."/>
            <person name="Coombs G.H."/>
            <person name="Mottram J.C."/>
            <person name="Tachezy J."/>
            <person name="Fraser-Liggett C.M."/>
            <person name="Johnson P.J."/>
        </authorList>
    </citation>
    <scope>NUCLEOTIDE SEQUENCE [LARGE SCALE GENOMIC DNA]</scope>
    <source>
        <strain evidence="2">G3</strain>
    </source>
</reference>
<dbReference type="SUPFAM" id="SSF47923">
    <property type="entry name" value="Ypt/Rab-GAP domain of gyp1p"/>
    <property type="match status" value="2"/>
</dbReference>
<dbReference type="OrthoDB" id="294251at2759"/>
<sequence>MNPNKSRDLTHLRDWKYIIQNWDTLMKESRSLIIRSLRLGVPTKYRGDVWALLTNQKVVKSKANFTYEQIDKVNSNSSHIISLDVPRTMPSWTNDTSQKFRDELSRILNAYANVDPELGYTQGMNFIASMFLIYQPEEQAFWSFYSLMFQSSLPHRLFFIQDFPKLNLLKALVTRLIHENFPDIYEALEERRLDCTLFTPMWLMVCFLSGNFGLELSTFIFEQFLAFGVPPLLSFGLGILEIHKNVLKEKGFEDLLHVLTNPGSSPLMNDKQAVNAAWDKMWITTRRYHQLLKEIIEEEKKKDDSKLLKYIDKDQNTNVPVNE</sequence>
<dbReference type="FunFam" id="1.10.8.270:FF:000053">
    <property type="entry name" value="TBC domain containing protein"/>
    <property type="match status" value="1"/>
</dbReference>
<dbReference type="OMA" id="TETIMRI"/>
<reference evidence="2" key="1">
    <citation type="submission" date="2006-10" db="EMBL/GenBank/DDBJ databases">
        <authorList>
            <person name="Amadeo P."/>
            <person name="Zhao Q."/>
            <person name="Wortman J."/>
            <person name="Fraser-Liggett C."/>
            <person name="Carlton J."/>
        </authorList>
    </citation>
    <scope>NUCLEOTIDE SEQUENCE</scope>
    <source>
        <strain evidence="2">G3</strain>
    </source>
</reference>
<keyword evidence="3" id="KW-1185">Reference proteome</keyword>
<dbReference type="Gene3D" id="1.10.8.270">
    <property type="entry name" value="putative rabgap domain of human tbc1 domain family member 14 like domains"/>
    <property type="match status" value="1"/>
</dbReference>
<dbReference type="Proteomes" id="UP000001542">
    <property type="component" value="Unassembled WGS sequence"/>
</dbReference>
<dbReference type="KEGG" id="tva:4762865"/>
<dbReference type="AlphaFoldDB" id="A2EQP1"/>
<feature type="domain" description="Rab-GAP TBC" evidence="1">
    <location>
        <begin position="40"/>
        <end position="228"/>
    </location>
</feature>
<gene>
    <name evidence="2" type="ORF">TVAG_416490</name>
</gene>
<accession>A2EQP1</accession>
<dbReference type="PROSITE" id="PS50086">
    <property type="entry name" value="TBC_RABGAP"/>
    <property type="match status" value="1"/>
</dbReference>
<protein>
    <submittedName>
        <fullName evidence="2">TBC domain containing protein</fullName>
    </submittedName>
</protein>
<dbReference type="InterPro" id="IPR000195">
    <property type="entry name" value="Rab-GAP-TBC_dom"/>
</dbReference>
<proteinExistence type="predicted"/>
<dbReference type="FunFam" id="1.10.472.80:FF:000119">
    <property type="entry name" value="TBC domain containing protein"/>
    <property type="match status" value="1"/>
</dbReference>
<dbReference type="SMR" id="A2EQP1"/>
<evidence type="ECO:0000313" key="3">
    <source>
        <dbReference type="Proteomes" id="UP000001542"/>
    </source>
</evidence>
<dbReference type="RefSeq" id="XP_001317229.1">
    <property type="nucleotide sequence ID" value="XM_001317194.1"/>
</dbReference>
<name>A2EQP1_TRIV3</name>
<organism evidence="2 3">
    <name type="scientific">Trichomonas vaginalis (strain ATCC PRA-98 / G3)</name>
    <dbReference type="NCBI Taxonomy" id="412133"/>
    <lineage>
        <taxon>Eukaryota</taxon>
        <taxon>Metamonada</taxon>
        <taxon>Parabasalia</taxon>
        <taxon>Trichomonadida</taxon>
        <taxon>Trichomonadidae</taxon>
        <taxon>Trichomonas</taxon>
    </lineage>
</organism>
<dbReference type="InterPro" id="IPR035969">
    <property type="entry name" value="Rab-GAP_TBC_sf"/>
</dbReference>
<dbReference type="eggNOG" id="KOG1102">
    <property type="taxonomic scope" value="Eukaryota"/>
</dbReference>
<dbReference type="Gene3D" id="1.10.472.80">
    <property type="entry name" value="Ypt/Rab-GAP domain of gyp1p, domain 3"/>
    <property type="match status" value="1"/>
</dbReference>
<dbReference type="PANTHER" id="PTHR47219:SF25">
    <property type="entry name" value="RAB-GAP TBC DOMAIN-CONTAINING PROTEIN"/>
    <property type="match status" value="1"/>
</dbReference>
<dbReference type="InParanoid" id="A2EQP1"/>
<dbReference type="FunCoup" id="A2EQP1">
    <property type="interactions" value="5"/>
</dbReference>
<dbReference type="PANTHER" id="PTHR47219">
    <property type="entry name" value="RAB GTPASE-ACTIVATING PROTEIN 1-LIKE"/>
    <property type="match status" value="1"/>
</dbReference>
<dbReference type="EMBL" id="DS113459">
    <property type="protein sequence ID" value="EAY05006.1"/>
    <property type="molecule type" value="Genomic_DNA"/>
</dbReference>
<dbReference type="Pfam" id="PF00566">
    <property type="entry name" value="RabGAP-TBC"/>
    <property type="match status" value="1"/>
</dbReference>
<dbReference type="STRING" id="5722.A2EQP1"/>
<dbReference type="Gene3D" id="1.10.10.750">
    <property type="entry name" value="Ypt/Rab-GAP domain of gyp1p, domain 1"/>
    <property type="match status" value="1"/>
</dbReference>
<dbReference type="VEuPathDB" id="TrichDB:TVAGG3_0894540"/>
<dbReference type="VEuPathDB" id="TrichDB:TVAG_416490"/>